<evidence type="ECO:0000313" key="7">
    <source>
        <dbReference type="Proteomes" id="UP000189670"/>
    </source>
</evidence>
<proteinExistence type="predicted"/>
<evidence type="ECO:0000256" key="2">
    <source>
        <dbReference type="ARBA" id="ARBA00022573"/>
    </source>
</evidence>
<accession>A0A1V1P352</accession>
<dbReference type="SUPFAM" id="SSF53335">
    <property type="entry name" value="S-adenosyl-L-methionine-dependent methyltransferases"/>
    <property type="match status" value="1"/>
</dbReference>
<keyword evidence="3 6" id="KW-0489">Methyltransferase</keyword>
<reference evidence="7" key="1">
    <citation type="submission" date="2012-11" db="EMBL/GenBank/DDBJ databases">
        <authorList>
            <person name="Lucero-Rivera Y.E."/>
            <person name="Tovar-Ramirez D."/>
        </authorList>
    </citation>
    <scope>NUCLEOTIDE SEQUENCE [LARGE SCALE GENOMIC DNA]</scope>
    <source>
        <strain evidence="7">Araruama</strain>
    </source>
</reference>
<dbReference type="Gene3D" id="3.40.50.150">
    <property type="entry name" value="Vaccinia Virus protein VP39"/>
    <property type="match status" value="1"/>
</dbReference>
<dbReference type="Proteomes" id="UP000189670">
    <property type="component" value="Unassembled WGS sequence"/>
</dbReference>
<dbReference type="GO" id="GO:0032259">
    <property type="term" value="P:methylation"/>
    <property type="evidence" value="ECO:0007669"/>
    <property type="project" value="UniProtKB-KW"/>
</dbReference>
<dbReference type="UniPathway" id="UPA00148"/>
<dbReference type="AlphaFoldDB" id="A0A1V1P352"/>
<keyword evidence="4 6" id="KW-0808">Transferase</keyword>
<dbReference type="PANTHER" id="PTHR43182">
    <property type="entry name" value="COBALT-PRECORRIN-6B C(15)-METHYLTRANSFERASE (DECARBOXYLATING)"/>
    <property type="match status" value="1"/>
</dbReference>
<dbReference type="InterPro" id="IPR029063">
    <property type="entry name" value="SAM-dependent_MTases_sf"/>
</dbReference>
<dbReference type="NCBIfam" id="TIGR02469">
    <property type="entry name" value="CbiT"/>
    <property type="match status" value="1"/>
</dbReference>
<comment type="pathway">
    <text evidence="1">Cofactor biosynthesis; adenosylcobalamin biosynthesis.</text>
</comment>
<evidence type="ECO:0000256" key="4">
    <source>
        <dbReference type="ARBA" id="ARBA00022679"/>
    </source>
</evidence>
<name>A0A1V1P352_9BACT</name>
<dbReference type="CDD" id="cd02440">
    <property type="entry name" value="AdoMet_MTases"/>
    <property type="match status" value="1"/>
</dbReference>
<dbReference type="GO" id="GO:0009236">
    <property type="term" value="P:cobalamin biosynthetic process"/>
    <property type="evidence" value="ECO:0007669"/>
    <property type="project" value="UniProtKB-UniPathway"/>
</dbReference>
<keyword evidence="5" id="KW-0949">S-adenosyl-L-methionine</keyword>
<sequence length="245" mass="27666">MNRITDFNIYVLEHLGETTESIHCFSPGEDVTGEFLNPNLMILLRTSSENKQDYQKIYPGMKSSLFQHQAEMITKPEIRVVSISKLKLDQSSILWDLGAGSGSISIEASLYNKSGYIYAVEKNENRVKDIKNNKKKFQVQHLEVVHGVLPDIIDQLPDPDRIFIGGGGKDLDFIIEKASKRLLAGGIMVINTVLIKNMAKSIELLESLGFESEIIQMQINYGHEMPWNKMLKSKNPVWIISGVKN</sequence>
<evidence type="ECO:0000256" key="1">
    <source>
        <dbReference type="ARBA" id="ARBA00004953"/>
    </source>
</evidence>
<keyword evidence="2" id="KW-0169">Cobalamin biosynthesis</keyword>
<dbReference type="EMBL" id="ATBP01000699">
    <property type="protein sequence ID" value="ETR69238.1"/>
    <property type="molecule type" value="Genomic_DNA"/>
</dbReference>
<protein>
    <submittedName>
        <fullName evidence="6">Precorrin-6Y C5,15-methyltransferase</fullName>
    </submittedName>
</protein>
<gene>
    <name evidence="6" type="ORF">OMM_04058</name>
</gene>
<dbReference type="PANTHER" id="PTHR43182:SF1">
    <property type="entry name" value="COBALT-PRECORRIN-7 C(5)-METHYLTRANSFERASE"/>
    <property type="match status" value="1"/>
</dbReference>
<evidence type="ECO:0000313" key="6">
    <source>
        <dbReference type="EMBL" id="ETR69238.1"/>
    </source>
</evidence>
<dbReference type="InterPro" id="IPR014008">
    <property type="entry name" value="Cbl_synth_MTase_CbiT"/>
</dbReference>
<evidence type="ECO:0000256" key="5">
    <source>
        <dbReference type="ARBA" id="ARBA00022691"/>
    </source>
</evidence>
<evidence type="ECO:0000256" key="3">
    <source>
        <dbReference type="ARBA" id="ARBA00022603"/>
    </source>
</evidence>
<dbReference type="InterPro" id="IPR050714">
    <property type="entry name" value="Cobalamin_biosynth_MTase"/>
</dbReference>
<dbReference type="GO" id="GO:0008276">
    <property type="term" value="F:protein methyltransferase activity"/>
    <property type="evidence" value="ECO:0007669"/>
    <property type="project" value="InterPro"/>
</dbReference>
<comment type="caution">
    <text evidence="6">The sequence shown here is derived from an EMBL/GenBank/DDBJ whole genome shotgun (WGS) entry which is preliminary data.</text>
</comment>
<organism evidence="6 7">
    <name type="scientific">Candidatus Magnetoglobus multicellularis str. Araruama</name>
    <dbReference type="NCBI Taxonomy" id="890399"/>
    <lineage>
        <taxon>Bacteria</taxon>
        <taxon>Pseudomonadati</taxon>
        <taxon>Thermodesulfobacteriota</taxon>
        <taxon>Desulfobacteria</taxon>
        <taxon>Desulfobacterales</taxon>
        <taxon>Desulfobacteraceae</taxon>
        <taxon>Candidatus Magnetoglobus</taxon>
    </lineage>
</organism>